<dbReference type="PANTHER" id="PTHR11782:SF92">
    <property type="entry name" value="APYRASE 7"/>
    <property type="match status" value="1"/>
</dbReference>
<name>A0A7J8RHC9_GOSDV</name>
<dbReference type="Proteomes" id="UP000593561">
    <property type="component" value="Unassembled WGS sequence"/>
</dbReference>
<gene>
    <name evidence="12" type="ORF">Godav_013719</name>
</gene>
<keyword evidence="10" id="KW-0547">Nucleotide-binding</keyword>
<reference evidence="12 13" key="1">
    <citation type="journal article" date="2019" name="Genome Biol. Evol.">
        <title>Insights into the evolution of the New World diploid cottons (Gossypium, subgenus Houzingenia) based on genome sequencing.</title>
        <authorList>
            <person name="Grover C.E."/>
            <person name="Arick M.A. 2nd"/>
            <person name="Thrash A."/>
            <person name="Conover J.L."/>
            <person name="Sanders W.S."/>
            <person name="Peterson D.G."/>
            <person name="Frelichowski J.E."/>
            <person name="Scheffler J.A."/>
            <person name="Scheffler B.E."/>
            <person name="Wendel J.F."/>
        </authorList>
    </citation>
    <scope>NUCLEOTIDE SEQUENCE [LARGE SCALE GENOMIC DNA]</scope>
    <source>
        <strain evidence="12">27</strain>
        <tissue evidence="12">Leaf</tissue>
    </source>
</reference>
<dbReference type="GO" id="GO:0004050">
    <property type="term" value="F:apyrase activity"/>
    <property type="evidence" value="ECO:0007669"/>
    <property type="project" value="UniProtKB-EC"/>
</dbReference>
<keyword evidence="11" id="KW-0812">Transmembrane</keyword>
<organism evidence="12 13">
    <name type="scientific">Gossypium davidsonii</name>
    <name type="common">Davidson's cotton</name>
    <name type="synonym">Gossypium klotzschianum subsp. davidsonii</name>
    <dbReference type="NCBI Taxonomy" id="34287"/>
    <lineage>
        <taxon>Eukaryota</taxon>
        <taxon>Viridiplantae</taxon>
        <taxon>Streptophyta</taxon>
        <taxon>Embryophyta</taxon>
        <taxon>Tracheophyta</taxon>
        <taxon>Spermatophyta</taxon>
        <taxon>Magnoliopsida</taxon>
        <taxon>eudicotyledons</taxon>
        <taxon>Gunneridae</taxon>
        <taxon>Pentapetalae</taxon>
        <taxon>rosids</taxon>
        <taxon>malvids</taxon>
        <taxon>Malvales</taxon>
        <taxon>Malvaceae</taxon>
        <taxon>Malvoideae</taxon>
        <taxon>Gossypium</taxon>
    </lineage>
</organism>
<comment type="similarity">
    <text evidence="1">Belongs to the GDA1/CD39 NTPase family.</text>
</comment>
<evidence type="ECO:0000256" key="1">
    <source>
        <dbReference type="ARBA" id="ARBA00009283"/>
    </source>
</evidence>
<protein>
    <recommendedName>
        <fullName evidence="2">apyrase</fullName>
        <ecNumber evidence="2">3.6.1.5</ecNumber>
    </recommendedName>
    <alternativeName>
        <fullName evidence="6">ATP-diphosphatase</fullName>
    </alternativeName>
    <alternativeName>
        <fullName evidence="7">ATP-diphosphohydrolase</fullName>
    </alternativeName>
    <alternativeName>
        <fullName evidence="4">Adenosine diphosphatase</fullName>
    </alternativeName>
    <alternativeName>
        <fullName evidence="5">NTPDase</fullName>
    </alternativeName>
</protein>
<feature type="transmembrane region" description="Helical" evidence="11">
    <location>
        <begin position="57"/>
        <end position="78"/>
    </location>
</feature>
<evidence type="ECO:0000313" key="12">
    <source>
        <dbReference type="EMBL" id="MBA0613248.1"/>
    </source>
</evidence>
<evidence type="ECO:0000256" key="7">
    <source>
        <dbReference type="ARBA" id="ARBA00032306"/>
    </source>
</evidence>
<keyword evidence="11" id="KW-1133">Transmembrane helix</keyword>
<evidence type="ECO:0000256" key="8">
    <source>
        <dbReference type="ARBA" id="ARBA00049175"/>
    </source>
</evidence>
<evidence type="ECO:0000256" key="3">
    <source>
        <dbReference type="ARBA" id="ARBA00022801"/>
    </source>
</evidence>
<evidence type="ECO:0000313" key="13">
    <source>
        <dbReference type="Proteomes" id="UP000593561"/>
    </source>
</evidence>
<dbReference type="AlphaFoldDB" id="A0A7J8RHC9"/>
<dbReference type="GO" id="GO:0017110">
    <property type="term" value="F:nucleoside diphosphate phosphatase activity"/>
    <property type="evidence" value="ECO:0007669"/>
    <property type="project" value="TreeGrafter"/>
</dbReference>
<dbReference type="GO" id="GO:0005524">
    <property type="term" value="F:ATP binding"/>
    <property type="evidence" value="ECO:0007669"/>
    <property type="project" value="UniProtKB-KW"/>
</dbReference>
<feature type="transmembrane region" description="Helical" evidence="11">
    <location>
        <begin position="545"/>
        <end position="565"/>
    </location>
</feature>
<comment type="catalytic activity">
    <reaction evidence="8">
        <text>a ribonucleoside 5'-triphosphate + 2 H2O = a ribonucleoside 5'-phosphate + 2 phosphate + 2 H(+)</text>
        <dbReference type="Rhea" id="RHEA:36795"/>
        <dbReference type="ChEBI" id="CHEBI:15377"/>
        <dbReference type="ChEBI" id="CHEBI:15378"/>
        <dbReference type="ChEBI" id="CHEBI:43474"/>
        <dbReference type="ChEBI" id="CHEBI:58043"/>
        <dbReference type="ChEBI" id="CHEBI:61557"/>
        <dbReference type="EC" id="3.6.1.5"/>
    </reaction>
</comment>
<dbReference type="PANTHER" id="PTHR11782">
    <property type="entry name" value="ADENOSINE/GUANOSINE DIPHOSPHATASE"/>
    <property type="match status" value="1"/>
</dbReference>
<evidence type="ECO:0000256" key="6">
    <source>
        <dbReference type="ARBA" id="ARBA00031428"/>
    </source>
</evidence>
<comment type="caution">
    <text evidence="12">The sequence shown here is derived from an EMBL/GenBank/DDBJ whole genome shotgun (WGS) entry which is preliminary data.</text>
</comment>
<dbReference type="Gene3D" id="3.30.420.40">
    <property type="match status" value="1"/>
</dbReference>
<keyword evidence="10" id="KW-0067">ATP-binding</keyword>
<evidence type="ECO:0000256" key="2">
    <source>
        <dbReference type="ARBA" id="ARBA00012148"/>
    </source>
</evidence>
<accession>A0A7J8RHC9</accession>
<dbReference type="GO" id="GO:0016020">
    <property type="term" value="C:membrane"/>
    <property type="evidence" value="ECO:0007669"/>
    <property type="project" value="TreeGrafter"/>
</dbReference>
<evidence type="ECO:0000256" key="11">
    <source>
        <dbReference type="SAM" id="Phobius"/>
    </source>
</evidence>
<keyword evidence="3" id="KW-0378">Hydrolase</keyword>
<feature type="binding site" evidence="10">
    <location>
        <begin position="265"/>
        <end position="269"/>
    </location>
    <ligand>
        <name>ATP</name>
        <dbReference type="ChEBI" id="CHEBI:30616"/>
    </ligand>
</feature>
<feature type="active site" description="Proton acceptor" evidence="9">
    <location>
        <position position="234"/>
    </location>
</feature>
<evidence type="ECO:0000256" key="9">
    <source>
        <dbReference type="PIRSR" id="PIRSR600407-1"/>
    </source>
</evidence>
<dbReference type="GO" id="GO:0009134">
    <property type="term" value="P:nucleoside diphosphate catabolic process"/>
    <property type="evidence" value="ECO:0007669"/>
    <property type="project" value="TreeGrafter"/>
</dbReference>
<dbReference type="InterPro" id="IPR000407">
    <property type="entry name" value="GDA1_CD39_NTPase"/>
</dbReference>
<evidence type="ECO:0000256" key="4">
    <source>
        <dbReference type="ARBA" id="ARBA00030084"/>
    </source>
</evidence>
<sequence>MKQTSIEDVVGLFQMKGNNVQSRDLIVNIDYELGKMEPKSTSKVKLSAKEFNPWKRVFNVFSFGFLILLSSIGVYLAFNFVKARNILESSYYTVVVDCGSTGTRVNVFEWEKGGLISDNLPSLLHSYPDDLTKGPLAKQSCHYHCMQTEPGLHKFVGNASGVRASLEPLIAWAEQRVPHERHGHTPIIILATAGLRRLVARDAKQVLDDIEIVIREHSFVHTKNSIRVLTGKEEAYYGWVALNYKMGSLGNSSKASTFGLLDLGGSSLQVVVEVSDKNDNGNVMTSNIGSTNHKILAFSLPAFGLNEAFDRTVIMLSQNQTYGRNASNRFELRHPCLSSNFVQNYTCPGCAMLNISDGMENSETQMHKTQFSSTYLIGDLNWEQCKELVRAAAMNYSDSDWSQQFVDRNCEANSSPNGGNDMLKLTSIVHHSGRFHALSGFFVVYDMLNLSPRASVTEIWKKGEQLCSSSLTEWTIDFQRQKYAGYYCFRVSYVASVIEDALCLGNAEIVFGPGDLSWTLGAALVYQLDTREAFASISTIRNLKMSSTVFLLVLLLSLFLVVHCTQIKLPMLGRKVSNVGVPLPSYYLHAKR</sequence>
<proteinExistence type="inferred from homology"/>
<evidence type="ECO:0000256" key="10">
    <source>
        <dbReference type="PIRSR" id="PIRSR600407-2"/>
    </source>
</evidence>
<keyword evidence="13" id="KW-1185">Reference proteome</keyword>
<dbReference type="Gene3D" id="3.30.420.150">
    <property type="entry name" value="Exopolyphosphatase. Domain 2"/>
    <property type="match status" value="1"/>
</dbReference>
<dbReference type="EC" id="3.6.1.5" evidence="2"/>
<keyword evidence="11" id="KW-0472">Membrane</keyword>
<dbReference type="Pfam" id="PF01150">
    <property type="entry name" value="GDA1_CD39"/>
    <property type="match status" value="1"/>
</dbReference>
<dbReference type="EMBL" id="JABFAC010000005">
    <property type="protein sequence ID" value="MBA0613248.1"/>
    <property type="molecule type" value="Genomic_DNA"/>
</dbReference>
<evidence type="ECO:0000256" key="5">
    <source>
        <dbReference type="ARBA" id="ARBA00031370"/>
    </source>
</evidence>